<dbReference type="GO" id="GO:0003677">
    <property type="term" value="F:DNA binding"/>
    <property type="evidence" value="ECO:0007669"/>
    <property type="project" value="UniProtKB-KW"/>
</dbReference>
<dbReference type="GO" id="GO:0008821">
    <property type="term" value="F:crossover junction DNA endonuclease activity"/>
    <property type="evidence" value="ECO:0007669"/>
    <property type="project" value="UniProtKB-UniRule"/>
</dbReference>
<dbReference type="AlphaFoldDB" id="A0A133YAH7"/>
<dbReference type="PATRIC" id="fig|1497955.3.peg.992"/>
<keyword evidence="11 13" id="KW-0234">DNA repair</keyword>
<dbReference type="Gene3D" id="3.30.420.10">
    <property type="entry name" value="Ribonuclease H-like superfamily/Ribonuclease H"/>
    <property type="match status" value="1"/>
</dbReference>
<evidence type="ECO:0000313" key="15">
    <source>
        <dbReference type="EMBL" id="KXB40210.1"/>
    </source>
</evidence>
<feature type="active site" evidence="13">
    <location>
        <position position="142"/>
    </location>
</feature>
<dbReference type="InterPro" id="IPR002176">
    <property type="entry name" value="X-over_junc_endoDNase_RuvC"/>
</dbReference>
<dbReference type="EMBL" id="LSCV01000031">
    <property type="protein sequence ID" value="KXB40210.1"/>
    <property type="molecule type" value="Genomic_DNA"/>
</dbReference>
<dbReference type="Proteomes" id="UP000070080">
    <property type="component" value="Unassembled WGS sequence"/>
</dbReference>
<dbReference type="PRINTS" id="PR00696">
    <property type="entry name" value="RSOLVASERUVC"/>
</dbReference>
<organism evidence="15 16">
    <name type="scientific">Amygdalobacter nucleatus</name>
    <dbReference type="NCBI Taxonomy" id="3029274"/>
    <lineage>
        <taxon>Bacteria</taxon>
        <taxon>Bacillati</taxon>
        <taxon>Bacillota</taxon>
        <taxon>Clostridia</taxon>
        <taxon>Eubacteriales</taxon>
        <taxon>Oscillospiraceae</taxon>
        <taxon>Amygdalobacter</taxon>
    </lineage>
</organism>
<comment type="subcellular location">
    <subcellularLocation>
        <location evidence="13">Cytoplasm</location>
    </subcellularLocation>
</comment>
<dbReference type="InterPro" id="IPR020563">
    <property type="entry name" value="X-over_junc_endoDNase_Mg_BS"/>
</dbReference>
<dbReference type="FunFam" id="3.30.420.10:FF:000002">
    <property type="entry name" value="Crossover junction endodeoxyribonuclease RuvC"/>
    <property type="match status" value="1"/>
</dbReference>
<dbReference type="InterPro" id="IPR012337">
    <property type="entry name" value="RNaseH-like_sf"/>
</dbReference>
<comment type="catalytic activity">
    <reaction evidence="12 13">
        <text>Endonucleolytic cleavage at a junction such as a reciprocal single-stranded crossover between two homologous DNA duplexes (Holliday junction).</text>
        <dbReference type="EC" id="3.1.21.10"/>
    </reaction>
</comment>
<name>A0A133YAH7_9FIRM</name>
<comment type="subunit">
    <text evidence="13">Homodimer which binds Holliday junction (HJ) DNA. The HJ becomes 2-fold symmetrical on binding to RuvC with unstacked arms; it has a different conformation from HJ DNA in complex with RuvA. In the full resolvosome a probable DNA-RuvA(4)-RuvB(12)-RuvC(2) complex forms which resolves the HJ.</text>
</comment>
<keyword evidence="2 13" id="KW-0963">Cytoplasm</keyword>
<accession>A0A133YAH7</accession>
<comment type="similarity">
    <text evidence="1 13">Belongs to the RuvC family.</text>
</comment>
<dbReference type="NCBIfam" id="TIGR00228">
    <property type="entry name" value="ruvC"/>
    <property type="match status" value="1"/>
</dbReference>
<evidence type="ECO:0000256" key="8">
    <source>
        <dbReference type="ARBA" id="ARBA00022842"/>
    </source>
</evidence>
<proteinExistence type="inferred from homology"/>
<comment type="function">
    <text evidence="13">The RuvA-RuvB-RuvC complex processes Holliday junction (HJ) DNA during genetic recombination and DNA repair. Endonuclease that resolves HJ intermediates. Cleaves cruciform DNA by making single-stranded nicks across the HJ at symmetrical positions within the homologous arms, yielding a 5'-phosphate and a 3'-hydroxyl group; requires a central core of homology in the junction. The consensus cleavage sequence is 5'-(A/T)TT(C/G)-3'. Cleavage occurs on the 3'-side of the TT dinucleotide at the point of strand exchange. HJ branch migration catalyzed by RuvA-RuvB allows RuvC to scan DNA until it finds its consensus sequence, where it cleaves and resolves the cruciform DNA.</text>
</comment>
<evidence type="ECO:0000256" key="2">
    <source>
        <dbReference type="ARBA" id="ARBA00022490"/>
    </source>
</evidence>
<protein>
    <recommendedName>
        <fullName evidence="13 14">Crossover junction endodeoxyribonuclease RuvC</fullName>
        <ecNumber evidence="13 14">3.1.21.10</ecNumber>
    </recommendedName>
    <alternativeName>
        <fullName evidence="13">Holliday junction nuclease RuvC</fullName>
    </alternativeName>
    <alternativeName>
        <fullName evidence="13">Holliday junction resolvase RuvC</fullName>
    </alternativeName>
</protein>
<dbReference type="GO" id="GO:0006281">
    <property type="term" value="P:DNA repair"/>
    <property type="evidence" value="ECO:0007669"/>
    <property type="project" value="UniProtKB-UniRule"/>
</dbReference>
<gene>
    <name evidence="13" type="primary">ruvC</name>
    <name evidence="15" type="ORF">HMPREF1872_01022</name>
</gene>
<evidence type="ECO:0000256" key="3">
    <source>
        <dbReference type="ARBA" id="ARBA00022722"/>
    </source>
</evidence>
<dbReference type="PANTHER" id="PTHR30194">
    <property type="entry name" value="CROSSOVER JUNCTION ENDODEOXYRIBONUCLEASE RUVC"/>
    <property type="match status" value="1"/>
</dbReference>
<evidence type="ECO:0000256" key="10">
    <source>
        <dbReference type="ARBA" id="ARBA00023172"/>
    </source>
</evidence>
<sequence>MRILGIDPGYAICGYAVLDYDDTHASFEVVDFGTFQSPCGMSFPDRLLIIYQGLSRIIRLYQPHVMAIEELFFSRNTTTAIATGQARGVLILAAAQVKLPIYEYKPVQVKKAVTGYGRAEKKQVQLMVQNILHLAELPKPDDAADALALAICQAYTGPRPDYKLKGAYNYDYSLFETNGLD</sequence>
<dbReference type="InterPro" id="IPR036397">
    <property type="entry name" value="RNaseH_sf"/>
</dbReference>
<dbReference type="PROSITE" id="PS01321">
    <property type="entry name" value="RUVC"/>
    <property type="match status" value="1"/>
</dbReference>
<keyword evidence="16" id="KW-1185">Reference proteome</keyword>
<keyword evidence="5 13" id="KW-0255">Endonuclease</keyword>
<feature type="active site" evidence="13">
    <location>
        <position position="7"/>
    </location>
</feature>
<dbReference type="OrthoDB" id="9805499at2"/>
<dbReference type="EC" id="3.1.21.10" evidence="13 14"/>
<evidence type="ECO:0000256" key="4">
    <source>
        <dbReference type="ARBA" id="ARBA00022723"/>
    </source>
</evidence>
<dbReference type="STRING" id="1497955.HMPREF1872_01022"/>
<keyword evidence="9 13" id="KW-0238">DNA-binding</keyword>
<reference evidence="16" key="1">
    <citation type="submission" date="2016-01" db="EMBL/GenBank/DDBJ databases">
        <authorList>
            <person name="Mitreva M."/>
            <person name="Pepin K.H."/>
            <person name="Mihindukulasuriya K.A."/>
            <person name="Fulton R."/>
            <person name="Fronick C."/>
            <person name="O'Laughlin M."/>
            <person name="Miner T."/>
            <person name="Herter B."/>
            <person name="Rosa B.A."/>
            <person name="Cordes M."/>
            <person name="Tomlinson C."/>
            <person name="Wollam A."/>
            <person name="Palsikar V.B."/>
            <person name="Mardis E.R."/>
            <person name="Wilson R.K."/>
        </authorList>
    </citation>
    <scope>NUCLEOTIDE SEQUENCE [LARGE SCALE GENOMIC DNA]</scope>
    <source>
        <strain evidence="16">KA00274</strain>
    </source>
</reference>
<feature type="binding site" evidence="13">
    <location>
        <position position="7"/>
    </location>
    <ligand>
        <name>Mg(2+)</name>
        <dbReference type="ChEBI" id="CHEBI:18420"/>
        <label>1</label>
    </ligand>
</feature>
<evidence type="ECO:0000256" key="13">
    <source>
        <dbReference type="HAMAP-Rule" id="MF_00034"/>
    </source>
</evidence>
<evidence type="ECO:0000256" key="9">
    <source>
        <dbReference type="ARBA" id="ARBA00023125"/>
    </source>
</evidence>
<dbReference type="GO" id="GO:0000287">
    <property type="term" value="F:magnesium ion binding"/>
    <property type="evidence" value="ECO:0007669"/>
    <property type="project" value="UniProtKB-UniRule"/>
</dbReference>
<keyword evidence="8 13" id="KW-0460">Magnesium</keyword>
<evidence type="ECO:0000313" key="16">
    <source>
        <dbReference type="Proteomes" id="UP000070080"/>
    </source>
</evidence>
<evidence type="ECO:0000256" key="6">
    <source>
        <dbReference type="ARBA" id="ARBA00022763"/>
    </source>
</evidence>
<dbReference type="RefSeq" id="WP_066714438.1">
    <property type="nucleotide sequence ID" value="NZ_CP118869.1"/>
</dbReference>
<keyword evidence="4 13" id="KW-0479">Metal-binding</keyword>
<dbReference type="GO" id="GO:0048476">
    <property type="term" value="C:Holliday junction resolvase complex"/>
    <property type="evidence" value="ECO:0007669"/>
    <property type="project" value="UniProtKB-UniRule"/>
</dbReference>
<evidence type="ECO:0000256" key="12">
    <source>
        <dbReference type="ARBA" id="ARBA00029354"/>
    </source>
</evidence>
<keyword evidence="7 13" id="KW-0378">Hydrolase</keyword>
<dbReference type="NCBIfam" id="NF000711">
    <property type="entry name" value="PRK00039.2-1"/>
    <property type="match status" value="1"/>
</dbReference>
<dbReference type="PANTHER" id="PTHR30194:SF3">
    <property type="entry name" value="CROSSOVER JUNCTION ENDODEOXYRIBONUCLEASE RUVC"/>
    <property type="match status" value="1"/>
</dbReference>
<dbReference type="GO" id="GO:0006310">
    <property type="term" value="P:DNA recombination"/>
    <property type="evidence" value="ECO:0007669"/>
    <property type="project" value="UniProtKB-UniRule"/>
</dbReference>
<feature type="active site" evidence="13">
    <location>
        <position position="69"/>
    </location>
</feature>
<keyword evidence="3 13" id="KW-0540">Nuclease</keyword>
<feature type="binding site" evidence="13">
    <location>
        <position position="69"/>
    </location>
    <ligand>
        <name>Mg(2+)</name>
        <dbReference type="ChEBI" id="CHEBI:18420"/>
        <label>2</label>
    </ligand>
</feature>
<keyword evidence="10 13" id="KW-0233">DNA recombination</keyword>
<comment type="cofactor">
    <cofactor evidence="13">
        <name>Mg(2+)</name>
        <dbReference type="ChEBI" id="CHEBI:18420"/>
    </cofactor>
    <text evidence="13">Binds 2 Mg(2+) ion per subunit.</text>
</comment>
<dbReference type="GO" id="GO:0005737">
    <property type="term" value="C:cytoplasm"/>
    <property type="evidence" value="ECO:0007669"/>
    <property type="project" value="UniProtKB-SubCell"/>
</dbReference>
<evidence type="ECO:0000256" key="1">
    <source>
        <dbReference type="ARBA" id="ARBA00009518"/>
    </source>
</evidence>
<evidence type="ECO:0000256" key="5">
    <source>
        <dbReference type="ARBA" id="ARBA00022759"/>
    </source>
</evidence>
<evidence type="ECO:0000256" key="11">
    <source>
        <dbReference type="ARBA" id="ARBA00023204"/>
    </source>
</evidence>
<dbReference type="Pfam" id="PF02075">
    <property type="entry name" value="RuvC"/>
    <property type="match status" value="1"/>
</dbReference>
<dbReference type="SUPFAM" id="SSF53098">
    <property type="entry name" value="Ribonuclease H-like"/>
    <property type="match status" value="1"/>
</dbReference>
<dbReference type="CDD" id="cd16962">
    <property type="entry name" value="RuvC"/>
    <property type="match status" value="1"/>
</dbReference>
<comment type="caution">
    <text evidence="15">The sequence shown here is derived from an EMBL/GenBank/DDBJ whole genome shotgun (WGS) entry which is preliminary data.</text>
</comment>
<dbReference type="HAMAP" id="MF_00034">
    <property type="entry name" value="RuvC"/>
    <property type="match status" value="1"/>
</dbReference>
<feature type="binding site" evidence="13">
    <location>
        <position position="142"/>
    </location>
    <ligand>
        <name>Mg(2+)</name>
        <dbReference type="ChEBI" id="CHEBI:18420"/>
        <label>1</label>
    </ligand>
</feature>
<keyword evidence="6 13" id="KW-0227">DNA damage</keyword>
<evidence type="ECO:0000256" key="14">
    <source>
        <dbReference type="NCBIfam" id="TIGR00228"/>
    </source>
</evidence>
<evidence type="ECO:0000256" key="7">
    <source>
        <dbReference type="ARBA" id="ARBA00022801"/>
    </source>
</evidence>